<protein>
    <submittedName>
        <fullName evidence="1">Uncharacterized protein</fullName>
    </submittedName>
</protein>
<organism evidence="1">
    <name type="scientific">uncultured bacterium</name>
    <name type="common">gcode 4</name>
    <dbReference type="NCBI Taxonomy" id="1234023"/>
    <lineage>
        <taxon>Bacteria</taxon>
        <taxon>environmental samples</taxon>
    </lineage>
</organism>
<dbReference type="AlphaFoldDB" id="K1YCK7"/>
<accession>K1YCK7</accession>
<evidence type="ECO:0000313" key="1">
    <source>
        <dbReference type="EMBL" id="EKD30033.1"/>
    </source>
</evidence>
<proteinExistence type="predicted"/>
<comment type="caution">
    <text evidence="1">The sequence shown here is derived from an EMBL/GenBank/DDBJ whole genome shotgun (WGS) entry which is preliminary data.</text>
</comment>
<gene>
    <name evidence="1" type="ORF">ACD_78C00177G0001</name>
</gene>
<reference evidence="1" key="1">
    <citation type="journal article" date="2012" name="Science">
        <title>Fermentation, hydrogen, and sulfur metabolism in multiple uncultivated bacterial phyla.</title>
        <authorList>
            <person name="Wrighton K.C."/>
            <person name="Thomas B.C."/>
            <person name="Sharon I."/>
            <person name="Miller C.S."/>
            <person name="Castelle C.J."/>
            <person name="VerBerkmoes N.C."/>
            <person name="Wilkins M.J."/>
            <person name="Hettich R.L."/>
            <person name="Lipton M.S."/>
            <person name="Williams K.H."/>
            <person name="Long P.E."/>
            <person name="Banfield J.F."/>
        </authorList>
    </citation>
    <scope>NUCLEOTIDE SEQUENCE [LARGE SCALE GENOMIC DNA]</scope>
</reference>
<sequence>MWIEKVREDTEWWEIKFFINPNWYIPSAVITIFEKDWGIYARYPSWRTQEIDREDPEKWLNILRRSNPIMENPWRDKIWSNEYAFAFSEKEFIIGPPSYVVAILKRRLVENILSEKDKKLISEFITNSETVEYKK</sequence>
<name>K1YCK7_9BACT</name>
<dbReference type="EMBL" id="AMFJ01034177">
    <property type="protein sequence ID" value="EKD30033.1"/>
    <property type="molecule type" value="Genomic_DNA"/>
</dbReference>